<dbReference type="InterPro" id="IPR045864">
    <property type="entry name" value="aa-tRNA-synth_II/BPL/LPL"/>
</dbReference>
<sequence>MPTDKEVKLELRKKASEEPEKYYAVEVLRQEGFSRKQCGKCSRHFWSVTDSKVCGDPACSGGFRFF</sequence>
<feature type="non-terminal residue" evidence="1">
    <location>
        <position position="66"/>
    </location>
</feature>
<accession>A0A8T3YL99</accession>
<proteinExistence type="predicted"/>
<evidence type="ECO:0000313" key="2">
    <source>
        <dbReference type="Proteomes" id="UP000732298"/>
    </source>
</evidence>
<comment type="caution">
    <text evidence="1">The sequence shown here is derived from an EMBL/GenBank/DDBJ whole genome shotgun (WGS) entry which is preliminary data.</text>
</comment>
<name>A0A8T3YL99_9ARCH</name>
<dbReference type="AlphaFoldDB" id="A0A8T3YL99"/>
<dbReference type="EMBL" id="JACQPB010000014">
    <property type="protein sequence ID" value="MBI4210086.1"/>
    <property type="molecule type" value="Genomic_DNA"/>
</dbReference>
<dbReference type="Proteomes" id="UP000732298">
    <property type="component" value="Unassembled WGS sequence"/>
</dbReference>
<evidence type="ECO:0000313" key="1">
    <source>
        <dbReference type="EMBL" id="MBI4210086.1"/>
    </source>
</evidence>
<protein>
    <submittedName>
        <fullName evidence="1">Uncharacterized protein</fullName>
    </submittedName>
</protein>
<reference evidence="1" key="1">
    <citation type="submission" date="2020-07" db="EMBL/GenBank/DDBJ databases">
        <title>Huge and variable diversity of episymbiotic CPR bacteria and DPANN archaea in groundwater ecosystems.</title>
        <authorList>
            <person name="He C.Y."/>
            <person name="Keren R."/>
            <person name="Whittaker M."/>
            <person name="Farag I.F."/>
            <person name="Doudna J."/>
            <person name="Cate J.H.D."/>
            <person name="Banfield J.F."/>
        </authorList>
    </citation>
    <scope>NUCLEOTIDE SEQUENCE</scope>
    <source>
        <strain evidence="1">NC_groundwater_1296_Ag_S-0.2um_52_80</strain>
    </source>
</reference>
<gene>
    <name evidence="1" type="ORF">HY544_01085</name>
</gene>
<organism evidence="1 2">
    <name type="scientific">Candidatus Iainarchaeum sp</name>
    <dbReference type="NCBI Taxonomy" id="3101447"/>
    <lineage>
        <taxon>Archaea</taxon>
        <taxon>Candidatus Iainarchaeota</taxon>
        <taxon>Candidatus Iainarchaeia</taxon>
        <taxon>Candidatus Iainarchaeales</taxon>
        <taxon>Candidatus Iainarchaeaceae</taxon>
        <taxon>Candidatus Iainarchaeum</taxon>
    </lineage>
</organism>
<dbReference type="Gene3D" id="3.30.930.10">
    <property type="entry name" value="Bira Bifunctional Protein, Domain 2"/>
    <property type="match status" value="1"/>
</dbReference>